<comment type="caution">
    <text evidence="1">The sequence shown here is derived from an EMBL/GenBank/DDBJ whole genome shotgun (WGS) entry which is preliminary data.</text>
</comment>
<evidence type="ECO:0000313" key="2">
    <source>
        <dbReference type="Proteomes" id="UP000004319"/>
    </source>
</evidence>
<organism evidence="1 2">
    <name type="scientific">Acetobacter tropicalis NBRC 101654</name>
    <dbReference type="NCBI Taxonomy" id="749388"/>
    <lineage>
        <taxon>Bacteria</taxon>
        <taxon>Pseudomonadati</taxon>
        <taxon>Pseudomonadota</taxon>
        <taxon>Alphaproteobacteria</taxon>
        <taxon>Acetobacterales</taxon>
        <taxon>Acetobacteraceae</taxon>
        <taxon>Acetobacter</taxon>
    </lineage>
</organism>
<sequence>MQTGVPPNVIRMNVCMENEINLLRLDTHISETLKKRRMEMIKRRRVG</sequence>
<proteinExistence type="predicted"/>
<dbReference type="EMBL" id="BABS01000304">
    <property type="protein sequence ID" value="GAA10483.1"/>
    <property type="molecule type" value="Genomic_DNA"/>
</dbReference>
<accession>F7VJD8</accession>
<evidence type="ECO:0000313" key="1">
    <source>
        <dbReference type="EMBL" id="GAA10483.1"/>
    </source>
</evidence>
<dbReference type="AlphaFoldDB" id="F7VJD8"/>
<name>F7VJD8_9PROT</name>
<reference evidence="1 2" key="1">
    <citation type="journal article" date="2011" name="Biochem. Biophys. Res. Commun.">
        <title>Increased number of Arginine-based salt bridges contributes to the thermotolerance of thermotolerant acetic acid bacteria, Acetobacter tropicalis SKU1100.</title>
        <authorList>
            <person name="Matsutani M."/>
            <person name="Hirakawa H."/>
            <person name="Nishikura M."/>
            <person name="Soemphol W."/>
            <person name="Ali I.A.I."/>
            <person name="Yakushi T."/>
            <person name="Matsushita K."/>
        </authorList>
    </citation>
    <scope>NUCLEOTIDE SEQUENCE [LARGE SCALE GENOMIC DNA]</scope>
    <source>
        <strain evidence="1 2">NBRC 101654</strain>
    </source>
</reference>
<dbReference type="Proteomes" id="UP000004319">
    <property type="component" value="Unassembled WGS sequence"/>
</dbReference>
<gene>
    <name evidence="1" type="ORF">ATPR_3486</name>
</gene>
<protein>
    <submittedName>
        <fullName evidence="1">Uncharacterized protein</fullName>
    </submittedName>
</protein>